<feature type="domain" description="CHAT" evidence="4">
    <location>
        <begin position="185"/>
        <end position="335"/>
    </location>
</feature>
<feature type="repeat" description="WD" evidence="3">
    <location>
        <begin position="883"/>
        <end position="917"/>
    </location>
</feature>
<organism evidence="5 6">
    <name type="scientific">Microseira wollei NIES-4236</name>
    <dbReference type="NCBI Taxonomy" id="2530354"/>
    <lineage>
        <taxon>Bacteria</taxon>
        <taxon>Bacillati</taxon>
        <taxon>Cyanobacteriota</taxon>
        <taxon>Cyanophyceae</taxon>
        <taxon>Oscillatoriophycideae</taxon>
        <taxon>Aerosakkonematales</taxon>
        <taxon>Aerosakkonemataceae</taxon>
        <taxon>Microseira</taxon>
    </lineage>
</organism>
<dbReference type="InterPro" id="IPR015943">
    <property type="entry name" value="WD40/YVTN_repeat-like_dom_sf"/>
</dbReference>
<dbReference type="InterPro" id="IPR036322">
    <property type="entry name" value="WD40_repeat_dom_sf"/>
</dbReference>
<dbReference type="Proteomes" id="UP001050975">
    <property type="component" value="Unassembled WGS sequence"/>
</dbReference>
<sequence>MAKLVLLDIEGDLNQGASVTLEIREQFRAATQTRQKGKLPPNPTLLEQYRHWQSLYRSLDFLFRIEDLPGQVTNFARGEAIAACQIAGEVLKDSLNNWLNTPSFRPVREKLLEKLMGDETIQVILQVEDIHVRRLPWHLWDFFERYPFAEIALSSPAYEKVETSANTRNKVRILAILGNGNGIDVAADRMMLEDLSDKAETVFLVEPQRRELDKWLWDEQGWDILFFAGHSASWGETGQIWLNRHERVTIGEIKHALKRAIARGLTIAIFNSCDGLGLAHYLENLQIPQIIVMREPVPDLVAQEFLQHFIAAFAGGKSLYLSVREAREKLQALETQFPCATWLPVICQNPSKITQNWQELTGKVLHNLTPAQPHAQLRKPLWGVGFLLGMTLVGTAVFQWQQAELQKKIALVIDRVVAAKTLFNSEQALEALLESLRAGKQLQNLPGVNAATRIRVVTALQQELDGIRERNRLEGHGKTVLRVSFSPDGEMLASASDDRTVKLWQIDGKLLHTLEHNDSVRSVSFSPNGQIIASASYDGTIKLWRRNGQLLQTLFGHKNKQVTSVSFSPNGQFLASAGGDNTVKLWRVNSTGLAMIPKAILKHRSWVEQVTFSPDGEILAAASTDKTIKLWRKDGTLLKTLAGHNGSVLSVSFSPDGEMLASASIDRRIKLWQTNGKLLQTIPAHDARVWSVVWRPDQGAFASAGADNTVKLWSRNGRLLQTFKGHTASSYSVSFSPDGETLASASADETIRFWHQTKMPTLPQNRAVKTSISFSGDRILSTTNGDKTVKIWSWDGRLLKTWQGLAAVLGASFSPDGQILASTIADKIQLSNKDGKPLHSWKAHEQPVRDVNFSQKNGKILASAGADNLVKLWRWDGSLVKILPGHQQAVNRVSFSPDGQLLASASDDNTIKLWGIDGKLRKTLEGHSSWVWDVGFSLDSQTIISASADGTAKLWSRDGELLKTFKGHNAGVSNASFSPDGQTIVTVSADGTVRLWSRDGYLLETLPAQGVGVWGGARFSPDGKSLVLASSDRIVLWSLDLDRLLERACDWLHDYLETNPFVSQSDRFLCQQK</sequence>
<feature type="repeat" description="WD" evidence="3">
    <location>
        <begin position="473"/>
        <end position="507"/>
    </location>
</feature>
<dbReference type="Gene3D" id="2.130.10.10">
    <property type="entry name" value="YVTN repeat-like/Quinoprotein amine dehydrogenase"/>
    <property type="match status" value="4"/>
</dbReference>
<protein>
    <submittedName>
        <fullName evidence="5">WD-40 repeat-containing protein</fullName>
    </submittedName>
</protein>
<dbReference type="CDD" id="cd00200">
    <property type="entry name" value="WD40"/>
    <property type="match status" value="2"/>
</dbReference>
<dbReference type="SUPFAM" id="SSF50978">
    <property type="entry name" value="WD40 repeat-like"/>
    <property type="match status" value="2"/>
</dbReference>
<feature type="repeat" description="WD" evidence="3">
    <location>
        <begin position="555"/>
        <end position="596"/>
    </location>
</feature>
<feature type="repeat" description="WD" evidence="3">
    <location>
        <begin position="682"/>
        <end position="714"/>
    </location>
</feature>
<keyword evidence="6" id="KW-1185">Reference proteome</keyword>
<dbReference type="EMBL" id="BLAY01000035">
    <property type="protein sequence ID" value="GET37861.1"/>
    <property type="molecule type" value="Genomic_DNA"/>
</dbReference>
<reference evidence="5" key="1">
    <citation type="submission" date="2019-10" db="EMBL/GenBank/DDBJ databases">
        <title>Draft genome sequece of Microseira wollei NIES-4236.</title>
        <authorList>
            <person name="Yamaguchi H."/>
            <person name="Suzuki S."/>
            <person name="Kawachi M."/>
        </authorList>
    </citation>
    <scope>NUCLEOTIDE SEQUENCE</scope>
    <source>
        <strain evidence="5">NIES-4236</strain>
    </source>
</reference>
<dbReference type="PRINTS" id="PR00320">
    <property type="entry name" value="GPROTEINBRPT"/>
</dbReference>
<dbReference type="RefSeq" id="WP_226580063.1">
    <property type="nucleotide sequence ID" value="NZ_BLAY01000035.1"/>
</dbReference>
<dbReference type="InterPro" id="IPR024983">
    <property type="entry name" value="CHAT_dom"/>
</dbReference>
<evidence type="ECO:0000259" key="4">
    <source>
        <dbReference type="Pfam" id="PF12770"/>
    </source>
</evidence>
<feature type="repeat" description="WD" evidence="3">
    <location>
        <begin position="924"/>
        <end position="956"/>
    </location>
</feature>
<dbReference type="PANTHER" id="PTHR44019:SF8">
    <property type="entry name" value="POC1 CENTRIOLAR PROTEIN HOMOLOG"/>
    <property type="match status" value="1"/>
</dbReference>
<dbReference type="Pfam" id="PF00400">
    <property type="entry name" value="WD40"/>
    <property type="match status" value="11"/>
</dbReference>
<dbReference type="Pfam" id="PF12770">
    <property type="entry name" value="CHAT"/>
    <property type="match status" value="1"/>
</dbReference>
<evidence type="ECO:0000256" key="2">
    <source>
        <dbReference type="ARBA" id="ARBA00022737"/>
    </source>
</evidence>
<feature type="repeat" description="WD" evidence="3">
    <location>
        <begin position="641"/>
        <end position="673"/>
    </location>
</feature>
<evidence type="ECO:0000313" key="5">
    <source>
        <dbReference type="EMBL" id="GET37861.1"/>
    </source>
</evidence>
<dbReference type="InterPro" id="IPR001680">
    <property type="entry name" value="WD40_rpt"/>
</dbReference>
<dbReference type="PANTHER" id="PTHR44019">
    <property type="entry name" value="WD REPEAT-CONTAINING PROTEIN 55"/>
    <property type="match status" value="1"/>
</dbReference>
<dbReference type="PROSITE" id="PS50294">
    <property type="entry name" value="WD_REPEATS_REGION"/>
    <property type="match status" value="11"/>
</dbReference>
<dbReference type="PROSITE" id="PS50082">
    <property type="entry name" value="WD_REPEATS_2"/>
    <property type="match status" value="11"/>
</dbReference>
<feature type="repeat" description="WD" evidence="3">
    <location>
        <begin position="965"/>
        <end position="997"/>
    </location>
</feature>
<keyword evidence="2" id="KW-0677">Repeat</keyword>
<gene>
    <name evidence="5" type="ORF">MiSe_26150</name>
</gene>
<feature type="repeat" description="WD" evidence="3">
    <location>
        <begin position="513"/>
        <end position="544"/>
    </location>
</feature>
<dbReference type="InterPro" id="IPR050505">
    <property type="entry name" value="WDR55/POC1"/>
</dbReference>
<comment type="caution">
    <text evidence="5">The sequence shown here is derived from an EMBL/GenBank/DDBJ whole genome shotgun (WGS) entry which is preliminary data.</text>
</comment>
<dbReference type="AlphaFoldDB" id="A0AAV3X983"/>
<feature type="repeat" description="WD" evidence="3">
    <location>
        <begin position="600"/>
        <end position="631"/>
    </location>
</feature>
<dbReference type="InterPro" id="IPR020472">
    <property type="entry name" value="WD40_PAC1"/>
</dbReference>
<accession>A0AAV3X983</accession>
<evidence type="ECO:0000256" key="3">
    <source>
        <dbReference type="PROSITE-ProRule" id="PRU00221"/>
    </source>
</evidence>
<evidence type="ECO:0000313" key="6">
    <source>
        <dbReference type="Proteomes" id="UP001050975"/>
    </source>
</evidence>
<name>A0AAV3X983_9CYAN</name>
<keyword evidence="1 3" id="KW-0853">WD repeat</keyword>
<evidence type="ECO:0000256" key="1">
    <source>
        <dbReference type="ARBA" id="ARBA00022574"/>
    </source>
</evidence>
<feature type="repeat" description="WD" evidence="3">
    <location>
        <begin position="723"/>
        <end position="754"/>
    </location>
</feature>
<feature type="repeat" description="WD" evidence="3">
    <location>
        <begin position="841"/>
        <end position="873"/>
    </location>
</feature>
<proteinExistence type="predicted"/>
<dbReference type="SMART" id="SM00320">
    <property type="entry name" value="WD40"/>
    <property type="match status" value="14"/>
</dbReference>